<evidence type="ECO:0000313" key="1">
    <source>
        <dbReference type="EMBL" id="KIX99018.1"/>
    </source>
</evidence>
<organism evidence="1 2">
    <name type="scientific">Fonsecaea multimorphosa CBS 102226</name>
    <dbReference type="NCBI Taxonomy" id="1442371"/>
    <lineage>
        <taxon>Eukaryota</taxon>
        <taxon>Fungi</taxon>
        <taxon>Dikarya</taxon>
        <taxon>Ascomycota</taxon>
        <taxon>Pezizomycotina</taxon>
        <taxon>Eurotiomycetes</taxon>
        <taxon>Chaetothyriomycetidae</taxon>
        <taxon>Chaetothyriales</taxon>
        <taxon>Herpotrichiellaceae</taxon>
        <taxon>Fonsecaea</taxon>
    </lineage>
</organism>
<dbReference type="Proteomes" id="UP000053411">
    <property type="component" value="Unassembled WGS sequence"/>
</dbReference>
<name>A0A0D2KQP1_9EURO</name>
<gene>
    <name evidence="1" type="ORF">Z520_05479</name>
</gene>
<dbReference type="GeneID" id="27711225"/>
<reference evidence="1 2" key="1">
    <citation type="submission" date="2015-01" db="EMBL/GenBank/DDBJ databases">
        <title>The Genome Sequence of Fonsecaea multimorphosa CBS 102226.</title>
        <authorList>
            <consortium name="The Broad Institute Genomics Platform"/>
            <person name="Cuomo C."/>
            <person name="de Hoog S."/>
            <person name="Gorbushina A."/>
            <person name="Stielow B."/>
            <person name="Teixiera M."/>
            <person name="Abouelleil A."/>
            <person name="Chapman S.B."/>
            <person name="Priest M."/>
            <person name="Young S.K."/>
            <person name="Wortman J."/>
            <person name="Nusbaum C."/>
            <person name="Birren B."/>
        </authorList>
    </citation>
    <scope>NUCLEOTIDE SEQUENCE [LARGE SCALE GENOMIC DNA]</scope>
    <source>
        <strain evidence="1 2">CBS 102226</strain>
    </source>
</reference>
<dbReference type="EMBL" id="KN848070">
    <property type="protein sequence ID" value="KIX99018.1"/>
    <property type="molecule type" value="Genomic_DNA"/>
</dbReference>
<accession>A0A0D2KQP1</accession>
<evidence type="ECO:0008006" key="3">
    <source>
        <dbReference type="Google" id="ProtNLM"/>
    </source>
</evidence>
<sequence length="86" mass="9826">MPESIKDLPSDVFQEMLNRMSYSPIASDRAVINCLLTCSLWRLIGESILYSNVSLIDAQLVKFCKWPNHATKWTKTVTIGIEPAYY</sequence>
<protein>
    <recommendedName>
        <fullName evidence="3">F-box domain-containing protein</fullName>
    </recommendedName>
</protein>
<dbReference type="VEuPathDB" id="FungiDB:Z520_05479"/>
<evidence type="ECO:0000313" key="2">
    <source>
        <dbReference type="Proteomes" id="UP000053411"/>
    </source>
</evidence>
<keyword evidence="2" id="KW-1185">Reference proteome</keyword>
<dbReference type="AlphaFoldDB" id="A0A0D2KQP1"/>
<dbReference type="RefSeq" id="XP_016633141.1">
    <property type="nucleotide sequence ID" value="XM_016775982.1"/>
</dbReference>
<proteinExistence type="predicted"/>
<dbReference type="OrthoDB" id="4160807at2759"/>